<organism evidence="1 2">
    <name type="scientific">Hypericibacter terrae</name>
    <dbReference type="NCBI Taxonomy" id="2602015"/>
    <lineage>
        <taxon>Bacteria</taxon>
        <taxon>Pseudomonadati</taxon>
        <taxon>Pseudomonadota</taxon>
        <taxon>Alphaproteobacteria</taxon>
        <taxon>Rhodospirillales</taxon>
        <taxon>Dongiaceae</taxon>
        <taxon>Hypericibacter</taxon>
    </lineage>
</organism>
<gene>
    <name evidence="1" type="ORF">FRZ44_38410</name>
</gene>
<dbReference type="AlphaFoldDB" id="A0A5J6MM52"/>
<dbReference type="Proteomes" id="UP000326202">
    <property type="component" value="Chromosome"/>
</dbReference>
<evidence type="ECO:0000313" key="2">
    <source>
        <dbReference type="Proteomes" id="UP000326202"/>
    </source>
</evidence>
<dbReference type="EMBL" id="CP042906">
    <property type="protein sequence ID" value="QEX18534.1"/>
    <property type="molecule type" value="Genomic_DNA"/>
</dbReference>
<keyword evidence="2" id="KW-1185">Reference proteome</keyword>
<protein>
    <submittedName>
        <fullName evidence="1">Uncharacterized protein</fullName>
    </submittedName>
</protein>
<sequence>MIRSTGTLGPNQLAECRDRWPAFRDLERRSTQARAETIRSYDATRPGGIRLALRRLDWIEQQVAA</sequence>
<accession>A0A5J6MM52</accession>
<evidence type="ECO:0000313" key="1">
    <source>
        <dbReference type="EMBL" id="QEX18534.1"/>
    </source>
</evidence>
<dbReference type="KEGG" id="htq:FRZ44_38410"/>
<proteinExistence type="predicted"/>
<reference evidence="1 2" key="1">
    <citation type="submission" date="2019-08" db="EMBL/GenBank/DDBJ databases">
        <title>Hyperibacter terrae gen. nov., sp. nov. and Hyperibacter viscosus sp. nov., two new members in the family Rhodospirillaceae isolated from the rhizosphere of Hypericum perforatum.</title>
        <authorList>
            <person name="Noviana Z."/>
        </authorList>
    </citation>
    <scope>NUCLEOTIDE SEQUENCE [LARGE SCALE GENOMIC DNA]</scope>
    <source>
        <strain evidence="1 2">R5913</strain>
    </source>
</reference>
<name>A0A5J6MM52_9PROT</name>
<dbReference type="RefSeq" id="WP_151178684.1">
    <property type="nucleotide sequence ID" value="NZ_CP042906.1"/>
</dbReference>